<name>A0A0M3J5S4_ANISI</name>
<organism evidence="5">
    <name type="scientific">Anisakis simplex</name>
    <name type="common">Herring worm</name>
    <dbReference type="NCBI Taxonomy" id="6269"/>
    <lineage>
        <taxon>Eukaryota</taxon>
        <taxon>Metazoa</taxon>
        <taxon>Ecdysozoa</taxon>
        <taxon>Nematoda</taxon>
        <taxon>Chromadorea</taxon>
        <taxon>Rhabditida</taxon>
        <taxon>Spirurina</taxon>
        <taxon>Ascaridomorpha</taxon>
        <taxon>Ascaridoidea</taxon>
        <taxon>Anisakidae</taxon>
        <taxon>Anisakis</taxon>
        <taxon>Anisakis simplex complex</taxon>
    </lineage>
</organism>
<evidence type="ECO:0000313" key="4">
    <source>
        <dbReference type="Proteomes" id="UP000267096"/>
    </source>
</evidence>
<dbReference type="Proteomes" id="UP000267096">
    <property type="component" value="Unassembled WGS sequence"/>
</dbReference>
<dbReference type="Gene3D" id="3.40.390.10">
    <property type="entry name" value="Collagenase (Catalytic Domain)"/>
    <property type="match status" value="1"/>
</dbReference>
<evidence type="ECO:0000313" key="5">
    <source>
        <dbReference type="WBParaSite" id="ASIM_0000290601-mRNA-1"/>
    </source>
</evidence>
<dbReference type="WBParaSite" id="ASIM_0000290601-mRNA-1">
    <property type="protein sequence ID" value="ASIM_0000290601-mRNA-1"/>
    <property type="gene ID" value="ASIM_0000290601"/>
</dbReference>
<keyword evidence="1" id="KW-0482">Metalloprotease</keyword>
<dbReference type="InterPro" id="IPR024079">
    <property type="entry name" value="MetalloPept_cat_dom_sf"/>
</dbReference>
<accession>A0A0M3J5S4</accession>
<dbReference type="SUPFAM" id="SSF47090">
    <property type="entry name" value="PGBD-like"/>
    <property type="match status" value="1"/>
</dbReference>
<dbReference type="InterPro" id="IPR036365">
    <property type="entry name" value="PGBD-like_sf"/>
</dbReference>
<keyword evidence="1" id="KW-0645">Protease</keyword>
<proteinExistence type="predicted"/>
<dbReference type="EMBL" id="UYRR01003872">
    <property type="protein sequence ID" value="VDK20540.1"/>
    <property type="molecule type" value="Genomic_DNA"/>
</dbReference>
<dbReference type="Pfam" id="PF01471">
    <property type="entry name" value="PG_binding_1"/>
    <property type="match status" value="1"/>
</dbReference>
<keyword evidence="4" id="KW-1185">Reference proteome</keyword>
<reference evidence="5" key="1">
    <citation type="submission" date="2017-02" db="UniProtKB">
        <authorList>
            <consortium name="WormBaseParasite"/>
        </authorList>
    </citation>
    <scope>IDENTIFICATION</scope>
</reference>
<feature type="domain" description="Peptidoglycan binding-like" evidence="2">
    <location>
        <begin position="21"/>
        <end position="72"/>
    </location>
</feature>
<reference evidence="3 4" key="2">
    <citation type="submission" date="2018-11" db="EMBL/GenBank/DDBJ databases">
        <authorList>
            <consortium name="Pathogen Informatics"/>
        </authorList>
    </citation>
    <scope>NUCLEOTIDE SEQUENCE [LARGE SCALE GENOMIC DNA]</scope>
</reference>
<dbReference type="PANTHER" id="PTHR10201">
    <property type="entry name" value="MATRIX METALLOPROTEINASE"/>
    <property type="match status" value="1"/>
</dbReference>
<dbReference type="GO" id="GO:0004222">
    <property type="term" value="F:metalloendopeptidase activity"/>
    <property type="evidence" value="ECO:0007669"/>
    <property type="project" value="TreeGrafter"/>
</dbReference>
<dbReference type="AlphaFoldDB" id="A0A0M3J5S4"/>
<keyword evidence="1" id="KW-0378">Hydrolase</keyword>
<dbReference type="GO" id="GO:0030198">
    <property type="term" value="P:extracellular matrix organization"/>
    <property type="evidence" value="ECO:0007669"/>
    <property type="project" value="TreeGrafter"/>
</dbReference>
<protein>
    <submittedName>
        <fullName evidence="5">PG_binding_1 domain-containing protein</fullName>
    </submittedName>
</protein>
<dbReference type="GO" id="GO:0030574">
    <property type="term" value="P:collagen catabolic process"/>
    <property type="evidence" value="ECO:0007669"/>
    <property type="project" value="TreeGrafter"/>
</dbReference>
<dbReference type="InterPro" id="IPR002477">
    <property type="entry name" value="Peptidoglycan-bd-like"/>
</dbReference>
<sequence length="138" mass="16104">MTLVSTSFGTYSAKTICFQLQYLEQFGYLPKVENGVAAMLSETLVEEAIRELQHYGNIPVTGKLDDATKQLMSRKRCGLPDRPINEYHHRHRRRHRKRYALSGFKWEKKTITFRFSFEIFSAQSIVFFTILLSCNVAF</sequence>
<dbReference type="OrthoDB" id="406838at2759"/>
<evidence type="ECO:0000256" key="1">
    <source>
        <dbReference type="ARBA" id="ARBA00023049"/>
    </source>
</evidence>
<dbReference type="PANTHER" id="PTHR10201:SF331">
    <property type="entry name" value="MATRIX METALLOPROTEINASE-14-LIKE ISOFORM X1"/>
    <property type="match status" value="1"/>
</dbReference>
<evidence type="ECO:0000259" key="2">
    <source>
        <dbReference type="Pfam" id="PF01471"/>
    </source>
</evidence>
<gene>
    <name evidence="3" type="ORF">ASIM_LOCUS2757</name>
</gene>
<dbReference type="GO" id="GO:0005615">
    <property type="term" value="C:extracellular space"/>
    <property type="evidence" value="ECO:0007669"/>
    <property type="project" value="TreeGrafter"/>
</dbReference>
<evidence type="ECO:0000313" key="3">
    <source>
        <dbReference type="EMBL" id="VDK20540.1"/>
    </source>
</evidence>